<dbReference type="GO" id="GO:0006355">
    <property type="term" value="P:regulation of DNA-templated transcription"/>
    <property type="evidence" value="ECO:0007669"/>
    <property type="project" value="InterPro"/>
</dbReference>
<evidence type="ECO:0000256" key="3">
    <source>
        <dbReference type="ARBA" id="ARBA00023163"/>
    </source>
</evidence>
<proteinExistence type="predicted"/>
<gene>
    <name evidence="6" type="ORF">SHERM_24068</name>
</gene>
<reference evidence="6" key="1">
    <citation type="submission" date="2019-12" db="EMBL/GenBank/DDBJ databases">
        <authorList>
            <person name="Scholes J."/>
        </authorList>
    </citation>
    <scope>NUCLEOTIDE SEQUENCE</scope>
</reference>
<dbReference type="InterPro" id="IPR044660">
    <property type="entry name" value="IBH1-like"/>
</dbReference>
<evidence type="ECO:0000313" key="7">
    <source>
        <dbReference type="Proteomes" id="UP001153555"/>
    </source>
</evidence>
<dbReference type="PANTHER" id="PTHR33124">
    <property type="entry name" value="TRANSCRIPTION FACTOR IBH1-LIKE 1"/>
    <property type="match status" value="1"/>
</dbReference>
<feature type="compositionally biased region" description="Low complexity" evidence="5">
    <location>
        <begin position="9"/>
        <end position="23"/>
    </location>
</feature>
<keyword evidence="4" id="KW-0539">Nucleus</keyword>
<protein>
    <submittedName>
        <fullName evidence="6">Uncharacterized protein</fullName>
    </submittedName>
</protein>
<evidence type="ECO:0000256" key="2">
    <source>
        <dbReference type="ARBA" id="ARBA00023015"/>
    </source>
</evidence>
<dbReference type="AlphaFoldDB" id="A0A9N7N7C8"/>
<sequence length="110" mass="11598">MGSKPRISAAATAAGRPRATTPGSNQSITGKPQINRRGSAHTAPADGAVVSDKLETLRNLIRSQDAGENPDQLFQEAADYIVLLKTQVIVLQKLVGFYGAQPQENRDGGA</sequence>
<keyword evidence="7" id="KW-1185">Reference proteome</keyword>
<evidence type="ECO:0000256" key="5">
    <source>
        <dbReference type="SAM" id="MobiDB-lite"/>
    </source>
</evidence>
<dbReference type="OrthoDB" id="994442at2759"/>
<feature type="region of interest" description="Disordered" evidence="5">
    <location>
        <begin position="1"/>
        <end position="49"/>
    </location>
</feature>
<accession>A0A9N7N7C8</accession>
<dbReference type="CDD" id="cd11444">
    <property type="entry name" value="bHLH_AtIBH1_like"/>
    <property type="match status" value="1"/>
</dbReference>
<keyword evidence="2" id="KW-0805">Transcription regulation</keyword>
<dbReference type="PANTHER" id="PTHR33124:SF57">
    <property type="entry name" value="TRANSCRIPTION FACTOR UPBEAT-LIKE PROTEIN"/>
    <property type="match status" value="1"/>
</dbReference>
<comment type="caution">
    <text evidence="6">The sequence shown here is derived from an EMBL/GenBank/DDBJ whole genome shotgun (WGS) entry which is preliminary data.</text>
</comment>
<evidence type="ECO:0000256" key="1">
    <source>
        <dbReference type="ARBA" id="ARBA00004123"/>
    </source>
</evidence>
<keyword evidence="3" id="KW-0804">Transcription</keyword>
<organism evidence="6 7">
    <name type="scientific">Striga hermonthica</name>
    <name type="common">Purple witchweed</name>
    <name type="synonym">Buchnera hermonthica</name>
    <dbReference type="NCBI Taxonomy" id="68872"/>
    <lineage>
        <taxon>Eukaryota</taxon>
        <taxon>Viridiplantae</taxon>
        <taxon>Streptophyta</taxon>
        <taxon>Embryophyta</taxon>
        <taxon>Tracheophyta</taxon>
        <taxon>Spermatophyta</taxon>
        <taxon>Magnoliopsida</taxon>
        <taxon>eudicotyledons</taxon>
        <taxon>Gunneridae</taxon>
        <taxon>Pentapetalae</taxon>
        <taxon>asterids</taxon>
        <taxon>lamiids</taxon>
        <taxon>Lamiales</taxon>
        <taxon>Orobanchaceae</taxon>
        <taxon>Buchnereae</taxon>
        <taxon>Striga</taxon>
    </lineage>
</organism>
<comment type="subcellular location">
    <subcellularLocation>
        <location evidence="1">Nucleus</location>
    </subcellularLocation>
</comment>
<evidence type="ECO:0000256" key="4">
    <source>
        <dbReference type="ARBA" id="ARBA00023242"/>
    </source>
</evidence>
<name>A0A9N7N7C8_STRHE</name>
<evidence type="ECO:0000313" key="6">
    <source>
        <dbReference type="EMBL" id="CAA0828373.1"/>
    </source>
</evidence>
<dbReference type="Proteomes" id="UP001153555">
    <property type="component" value="Unassembled WGS sequence"/>
</dbReference>
<dbReference type="InterPro" id="IPR044549">
    <property type="entry name" value="bHLH_AtIBH1-like"/>
</dbReference>
<dbReference type="GO" id="GO:0005634">
    <property type="term" value="C:nucleus"/>
    <property type="evidence" value="ECO:0007669"/>
    <property type="project" value="UniProtKB-SubCell"/>
</dbReference>
<dbReference type="EMBL" id="CACSLK010027752">
    <property type="protein sequence ID" value="CAA0828373.1"/>
    <property type="molecule type" value="Genomic_DNA"/>
</dbReference>